<evidence type="ECO:0000313" key="1">
    <source>
        <dbReference type="EMBL" id="BCK87579.1"/>
    </source>
</evidence>
<accession>A0AAN2BYW3</accession>
<dbReference type="EMBL" id="AP023423">
    <property type="protein sequence ID" value="BCK87579.1"/>
    <property type="molecule type" value="Genomic_DNA"/>
</dbReference>
<reference evidence="1 2" key="1">
    <citation type="journal article" date="2022" name="Int. J. Syst. Evol. Microbiol.">
        <title>&lt;i&gt;Sideroxyarcus emersonii&lt;/i&gt; gen. nov. sp. nov., a neutrophilic, microaerobic iron- and thiosulfate-oxidizing bacterium isolated from iron-rich wetland sediment.</title>
        <authorList>
            <person name="Kato S."/>
            <person name="Itoh T."/>
            <person name="Iino T."/>
            <person name="Ohkuma M."/>
        </authorList>
    </citation>
    <scope>NUCLEOTIDE SEQUENCE [LARGE SCALE GENOMIC DNA]</scope>
    <source>
        <strain evidence="1 2">MIZ01</strain>
    </source>
</reference>
<dbReference type="Proteomes" id="UP001320326">
    <property type="component" value="Chromosome"/>
</dbReference>
<proteinExistence type="predicted"/>
<sequence>MAKKNTPLRVPVTQGLKDIYAMDMYLPYQAACEGKFSVTAFSRLAVALCVVRSALAQKNTQIPDAIEILDTAITTLTDVRRRGDSTDVWEITEAERPAVLNGIEVAEECIGVLDVALLAHTAATLFDQV</sequence>
<gene>
    <name evidence="1" type="ORF">MIZ01_1364</name>
</gene>
<protein>
    <submittedName>
        <fullName evidence="1">Uncharacterized protein</fullName>
    </submittedName>
</protein>
<name>A0AAN2BYW3_9PROT</name>
<evidence type="ECO:0000313" key="2">
    <source>
        <dbReference type="Proteomes" id="UP001320326"/>
    </source>
</evidence>
<organism evidence="1 2">
    <name type="scientific">Sideroxyarcus emersonii</name>
    <dbReference type="NCBI Taxonomy" id="2764705"/>
    <lineage>
        <taxon>Bacteria</taxon>
        <taxon>Pseudomonadati</taxon>
        <taxon>Pseudomonadota</taxon>
        <taxon>Betaproteobacteria</taxon>
        <taxon>Nitrosomonadales</taxon>
        <taxon>Gallionellaceae</taxon>
        <taxon>Sideroxyarcus</taxon>
    </lineage>
</organism>
<dbReference type="AlphaFoldDB" id="A0AAN2BYW3"/>
<dbReference type="KEGG" id="seme:MIZ01_1364"/>
<keyword evidence="2" id="KW-1185">Reference proteome</keyword>
<dbReference type="RefSeq" id="WP_237246152.1">
    <property type="nucleotide sequence ID" value="NZ_AP023423.1"/>
</dbReference>